<evidence type="ECO:0000256" key="5">
    <source>
        <dbReference type="ARBA" id="ARBA00023242"/>
    </source>
</evidence>
<organism evidence="8 9">
    <name type="scientific">Oldenlandia corymbosa var. corymbosa</name>
    <dbReference type="NCBI Taxonomy" id="529605"/>
    <lineage>
        <taxon>Eukaryota</taxon>
        <taxon>Viridiplantae</taxon>
        <taxon>Streptophyta</taxon>
        <taxon>Embryophyta</taxon>
        <taxon>Tracheophyta</taxon>
        <taxon>Spermatophyta</taxon>
        <taxon>Magnoliopsida</taxon>
        <taxon>eudicotyledons</taxon>
        <taxon>Gunneridae</taxon>
        <taxon>Pentapetalae</taxon>
        <taxon>asterids</taxon>
        <taxon>lamiids</taxon>
        <taxon>Gentianales</taxon>
        <taxon>Rubiaceae</taxon>
        <taxon>Rubioideae</taxon>
        <taxon>Spermacoceae</taxon>
        <taxon>Hedyotis-Oldenlandia complex</taxon>
        <taxon>Oldenlandia</taxon>
    </lineage>
</organism>
<dbReference type="FunFam" id="4.10.280.10:FF:000053">
    <property type="entry name" value="BHLH transcription factor"/>
    <property type="match status" value="1"/>
</dbReference>
<dbReference type="Gene3D" id="4.10.280.10">
    <property type="entry name" value="Helix-loop-helix DNA-binding domain"/>
    <property type="match status" value="1"/>
</dbReference>
<evidence type="ECO:0000256" key="2">
    <source>
        <dbReference type="ARBA" id="ARBA00023015"/>
    </source>
</evidence>
<evidence type="ECO:0000256" key="4">
    <source>
        <dbReference type="ARBA" id="ARBA00023163"/>
    </source>
</evidence>
<dbReference type="InterPro" id="IPR036638">
    <property type="entry name" value="HLH_DNA-bd_sf"/>
</dbReference>
<proteinExistence type="predicted"/>
<feature type="region of interest" description="Disordered" evidence="6">
    <location>
        <begin position="204"/>
        <end position="232"/>
    </location>
</feature>
<dbReference type="SUPFAM" id="SSF47459">
    <property type="entry name" value="HLH, helix-loop-helix DNA-binding domain"/>
    <property type="match status" value="1"/>
</dbReference>
<feature type="compositionally biased region" description="Polar residues" evidence="6">
    <location>
        <begin position="43"/>
        <end position="57"/>
    </location>
</feature>
<dbReference type="Pfam" id="PF00010">
    <property type="entry name" value="HLH"/>
    <property type="match status" value="1"/>
</dbReference>
<dbReference type="Proteomes" id="UP001161247">
    <property type="component" value="Chromosome 7"/>
</dbReference>
<dbReference type="InterPro" id="IPR045843">
    <property type="entry name" value="IND-like"/>
</dbReference>
<dbReference type="PANTHER" id="PTHR45914">
    <property type="entry name" value="TRANSCRIPTION FACTOR HEC3-RELATED"/>
    <property type="match status" value="1"/>
</dbReference>
<dbReference type="GO" id="GO:0046983">
    <property type="term" value="F:protein dimerization activity"/>
    <property type="evidence" value="ECO:0007669"/>
    <property type="project" value="InterPro"/>
</dbReference>
<dbReference type="PANTHER" id="PTHR45914:SF12">
    <property type="entry name" value="TRANSCRIPTION FACTOR BHLH87"/>
    <property type="match status" value="1"/>
</dbReference>
<feature type="domain" description="BHLH" evidence="7">
    <location>
        <begin position="334"/>
        <end position="383"/>
    </location>
</feature>
<feature type="region of interest" description="Disordered" evidence="6">
    <location>
        <begin position="43"/>
        <end position="76"/>
    </location>
</feature>
<evidence type="ECO:0000259" key="7">
    <source>
        <dbReference type="PROSITE" id="PS50888"/>
    </source>
</evidence>
<sequence length="444" mass="49151">MDGLELDWVGSSASWENPPVQQQFNSTAIQDIFHSIQLIHKNNSKPPGNQMFQQNSAPAFDHHHHHQIQPNISSWNLPQQKDATTRGVPDQICSDDFMMNQFSSTGLIVSGDSLQEAKAGLIRAARTTTAATRGGALDCLISASSSNTENNNNNSVHEDNHHDDHEFSMILSEYNKNLWNFQPFNTGVSSGESACNTINELDETASHNSTGQLTHQKPSTKRTSETLQLKPDINSATEQAATTFQLISDHDQNPPKSKKPRSEKRSNNTSSSTNTTISFQLQPNNSSAVSISGGEPDSEAIAQMKEMIYRAAAFRPVNFGTELMEKPKRKNVRISSDPQTVAARQRRERISERIRVLQKLVPGGSKMDTASMLDEAANYLKFLRSQVKALEALGGSHKNNNGTTNTVNEFASFSSLPFNHSFPVLTSQFPIHTPNYVFHNHPKI</sequence>
<feature type="compositionally biased region" description="Polar residues" evidence="6">
    <location>
        <begin position="206"/>
        <end position="217"/>
    </location>
</feature>
<keyword evidence="9" id="KW-1185">Reference proteome</keyword>
<evidence type="ECO:0000256" key="3">
    <source>
        <dbReference type="ARBA" id="ARBA00023125"/>
    </source>
</evidence>
<keyword evidence="5" id="KW-0539">Nucleus</keyword>
<keyword evidence="3" id="KW-0238">DNA-binding</keyword>
<dbReference type="PROSITE" id="PS50888">
    <property type="entry name" value="BHLH"/>
    <property type="match status" value="1"/>
</dbReference>
<evidence type="ECO:0000256" key="1">
    <source>
        <dbReference type="ARBA" id="ARBA00004123"/>
    </source>
</evidence>
<accession>A0AAV1E2C2</accession>
<dbReference type="AlphaFoldDB" id="A0AAV1E2C2"/>
<dbReference type="EMBL" id="OX459124">
    <property type="protein sequence ID" value="CAI9114251.1"/>
    <property type="molecule type" value="Genomic_DNA"/>
</dbReference>
<keyword evidence="2" id="KW-0805">Transcription regulation</keyword>
<dbReference type="GO" id="GO:0005634">
    <property type="term" value="C:nucleus"/>
    <property type="evidence" value="ECO:0007669"/>
    <property type="project" value="UniProtKB-SubCell"/>
</dbReference>
<dbReference type="GO" id="GO:0003700">
    <property type="term" value="F:DNA-binding transcription factor activity"/>
    <property type="evidence" value="ECO:0007669"/>
    <property type="project" value="InterPro"/>
</dbReference>
<feature type="region of interest" description="Disordered" evidence="6">
    <location>
        <begin position="245"/>
        <end position="295"/>
    </location>
</feature>
<dbReference type="GO" id="GO:0003677">
    <property type="term" value="F:DNA binding"/>
    <property type="evidence" value="ECO:0007669"/>
    <property type="project" value="UniProtKB-KW"/>
</dbReference>
<feature type="compositionally biased region" description="Low complexity" evidence="6">
    <location>
        <begin position="267"/>
        <end position="276"/>
    </location>
</feature>
<name>A0AAV1E2C2_OLDCO</name>
<dbReference type="InterPro" id="IPR011598">
    <property type="entry name" value="bHLH_dom"/>
</dbReference>
<evidence type="ECO:0000313" key="8">
    <source>
        <dbReference type="EMBL" id="CAI9114251.1"/>
    </source>
</evidence>
<protein>
    <submittedName>
        <fullName evidence="8">OLC1v1014929C1</fullName>
    </submittedName>
</protein>
<evidence type="ECO:0000313" key="9">
    <source>
        <dbReference type="Proteomes" id="UP001161247"/>
    </source>
</evidence>
<dbReference type="SMART" id="SM00353">
    <property type="entry name" value="HLH"/>
    <property type="match status" value="1"/>
</dbReference>
<keyword evidence="4" id="KW-0804">Transcription</keyword>
<comment type="subcellular location">
    <subcellularLocation>
        <location evidence="1">Nucleus</location>
    </subcellularLocation>
</comment>
<reference evidence="8" key="1">
    <citation type="submission" date="2023-03" db="EMBL/GenBank/DDBJ databases">
        <authorList>
            <person name="Julca I."/>
        </authorList>
    </citation>
    <scope>NUCLEOTIDE SEQUENCE</scope>
</reference>
<evidence type="ECO:0000256" key="6">
    <source>
        <dbReference type="SAM" id="MobiDB-lite"/>
    </source>
</evidence>
<feature type="compositionally biased region" description="Polar residues" evidence="6">
    <location>
        <begin position="277"/>
        <end position="290"/>
    </location>
</feature>
<gene>
    <name evidence="8" type="ORF">OLC1_LOCUS21062</name>
</gene>